<dbReference type="CDD" id="cd12148">
    <property type="entry name" value="fungal_TF_MHR"/>
    <property type="match status" value="1"/>
</dbReference>
<dbReference type="GO" id="GO:0003677">
    <property type="term" value="F:DNA binding"/>
    <property type="evidence" value="ECO:0007669"/>
    <property type="project" value="InterPro"/>
</dbReference>
<comment type="caution">
    <text evidence="8">The sequence shown here is derived from an EMBL/GenBank/DDBJ whole genome shotgun (WGS) entry which is preliminary data.</text>
</comment>
<reference evidence="9" key="1">
    <citation type="journal article" date="2023" name="Mol. Phylogenet. Evol.">
        <title>Genome-scale phylogeny and comparative genomics of the fungal order Sordariales.</title>
        <authorList>
            <person name="Hensen N."/>
            <person name="Bonometti L."/>
            <person name="Westerberg I."/>
            <person name="Brannstrom I.O."/>
            <person name="Guillou S."/>
            <person name="Cros-Aarteil S."/>
            <person name="Calhoun S."/>
            <person name="Haridas S."/>
            <person name="Kuo A."/>
            <person name="Mondo S."/>
            <person name="Pangilinan J."/>
            <person name="Riley R."/>
            <person name="LaButti K."/>
            <person name="Andreopoulos B."/>
            <person name="Lipzen A."/>
            <person name="Chen C."/>
            <person name="Yan M."/>
            <person name="Daum C."/>
            <person name="Ng V."/>
            <person name="Clum A."/>
            <person name="Steindorff A."/>
            <person name="Ohm R.A."/>
            <person name="Martin F."/>
            <person name="Silar P."/>
            <person name="Natvig D.O."/>
            <person name="Lalanne C."/>
            <person name="Gautier V."/>
            <person name="Ament-Velasquez S.L."/>
            <person name="Kruys A."/>
            <person name="Hutchinson M.I."/>
            <person name="Powell A.J."/>
            <person name="Barry K."/>
            <person name="Miller A.N."/>
            <person name="Grigoriev I.V."/>
            <person name="Debuchy R."/>
            <person name="Gladieux P."/>
            <person name="Hiltunen Thoren M."/>
            <person name="Johannesson H."/>
        </authorList>
    </citation>
    <scope>NUCLEOTIDE SEQUENCE [LARGE SCALE GENOMIC DNA]</scope>
    <source>
        <strain evidence="9">CBS 340.73</strain>
    </source>
</reference>
<organism evidence="8 9">
    <name type="scientific">Diplogelasinospora grovesii</name>
    <dbReference type="NCBI Taxonomy" id="303347"/>
    <lineage>
        <taxon>Eukaryota</taxon>
        <taxon>Fungi</taxon>
        <taxon>Dikarya</taxon>
        <taxon>Ascomycota</taxon>
        <taxon>Pezizomycotina</taxon>
        <taxon>Sordariomycetes</taxon>
        <taxon>Sordariomycetidae</taxon>
        <taxon>Sordariales</taxon>
        <taxon>Diplogelasinosporaceae</taxon>
        <taxon>Diplogelasinospora</taxon>
    </lineage>
</organism>
<dbReference type="PANTHER" id="PTHR47840">
    <property type="entry name" value="ZN(II)2CYS6 TRANSCRIPTION FACTOR (EUROFUNG)-RELATED"/>
    <property type="match status" value="1"/>
</dbReference>
<evidence type="ECO:0008006" key="10">
    <source>
        <dbReference type="Google" id="ProtNLM"/>
    </source>
</evidence>
<dbReference type="InterPro" id="IPR036864">
    <property type="entry name" value="Zn2-C6_fun-type_DNA-bd_sf"/>
</dbReference>
<keyword evidence="3" id="KW-0804">Transcription</keyword>
<dbReference type="PANTHER" id="PTHR47840:SF1">
    <property type="entry name" value="ZN(II)2CYS6 TRANSCRIPTION FACTOR (EUROFUNG)"/>
    <property type="match status" value="1"/>
</dbReference>
<evidence type="ECO:0000256" key="4">
    <source>
        <dbReference type="ARBA" id="ARBA00023242"/>
    </source>
</evidence>
<evidence type="ECO:0000256" key="3">
    <source>
        <dbReference type="ARBA" id="ARBA00023163"/>
    </source>
</evidence>
<dbReference type="GO" id="GO:0000981">
    <property type="term" value="F:DNA-binding transcription factor activity, RNA polymerase II-specific"/>
    <property type="evidence" value="ECO:0007669"/>
    <property type="project" value="InterPro"/>
</dbReference>
<sequence length="863" mass="95695">MDAAAMLHAGRSSSTSGSSISPTARSFSRSVSQRDERPSAADRESEAKRRKLRKGTRSCWECKRRKVRCSFQGSGLSSTDAVCVGCQRRGASCVSQEFPEETEVTTDRGRHMGERLVRIEALVEQIVKSGRIPATSGAAGTANPNPGIPTPGPTDSEPSQRLSTPYEPSPEGFTLERENLDSFHATPTLCSPHDHLPARVAPADVANYERISEALHAALPCQKDVEILRTSGAQAAVYLHRMMYKPYPVLEHEGLNGPDDVFNMPGPKTHPVLLAKHMLMLATFLQYLHPEFHIGIGELSETPRAIMRRLVDTAISLVTTNDELLGTIEGLECVLLESMFQANSGNLRRAWMACRRAMAVAQLMGIHRSCSDQPLKVIDPNTRVYPQFLWYRIVYADRFLCLMLGLPQGSLDKSMAAPAALESDTPMGRLERIHCALAMRILDRNESDPSSHDFAITQEIDAELQKAANELPSKWWLPPNLSKVSDDNQKMFWETLRLVDQLFHYHLLNQLHLPYMLRSSSAPAANGEGEDQSSGFKYEYSRMTCINASREVLNRFITFRSFNRIAYFCRSADFFALMAAMTLLLAHLDGHRRGPRSHNILAHQRPNDRAMVEQVLESMECVGRLNMDVLSEKSADLLRRLLAIEADAAEGRQNYNAAPADNTGRENDGHTLRMYIPYFGIIKITREGAIYKESLKQGQSPSSLPQQQQQQPLGVHAHDTSESVIPGDVTVGLRAAGLGAAALPPIQATTGQDGLPLPGTQAAPQQRYHKSPTQIQEAPPSQLAPQMQHVHHASPQQQPFAPHYPSYIRDSLQQYQYPGLTASANDWAFQGVENAYFDNLLRVTGPEDVPGAGVDWTTWQGEP</sequence>
<evidence type="ECO:0000313" key="8">
    <source>
        <dbReference type="EMBL" id="KAK3942576.1"/>
    </source>
</evidence>
<dbReference type="Proteomes" id="UP001303473">
    <property type="component" value="Unassembled WGS sequence"/>
</dbReference>
<accession>A0AAN6S7E7</accession>
<dbReference type="GO" id="GO:0008270">
    <property type="term" value="F:zinc ion binding"/>
    <property type="evidence" value="ECO:0007669"/>
    <property type="project" value="InterPro"/>
</dbReference>
<dbReference type="SMART" id="SM00066">
    <property type="entry name" value="GAL4"/>
    <property type="match status" value="1"/>
</dbReference>
<dbReference type="Gene3D" id="4.10.240.10">
    <property type="entry name" value="Zn(2)-C6 fungal-type DNA-binding domain"/>
    <property type="match status" value="1"/>
</dbReference>
<keyword evidence="9" id="KW-1185">Reference proteome</keyword>
<gene>
    <name evidence="8" type="ORF">QBC46DRAFT_447767</name>
</gene>
<dbReference type="SMART" id="SM00906">
    <property type="entry name" value="Fungal_trans"/>
    <property type="match status" value="1"/>
</dbReference>
<feature type="compositionally biased region" description="Basic and acidic residues" evidence="5">
    <location>
        <begin position="32"/>
        <end position="47"/>
    </location>
</feature>
<evidence type="ECO:0000313" key="9">
    <source>
        <dbReference type="Proteomes" id="UP001303473"/>
    </source>
</evidence>
<feature type="region of interest" description="Disordered" evidence="5">
    <location>
        <begin position="1"/>
        <end position="58"/>
    </location>
</feature>
<evidence type="ECO:0000259" key="6">
    <source>
        <dbReference type="SMART" id="SM00066"/>
    </source>
</evidence>
<dbReference type="InterPro" id="IPR001138">
    <property type="entry name" value="Zn2Cys6_DnaBD"/>
</dbReference>
<name>A0AAN6S7E7_9PEZI</name>
<dbReference type="EMBL" id="MU853773">
    <property type="protein sequence ID" value="KAK3942576.1"/>
    <property type="molecule type" value="Genomic_DNA"/>
</dbReference>
<feature type="region of interest" description="Disordered" evidence="5">
    <location>
        <begin position="695"/>
        <end position="720"/>
    </location>
</feature>
<dbReference type="CDD" id="cd00067">
    <property type="entry name" value="GAL4"/>
    <property type="match status" value="1"/>
</dbReference>
<proteinExistence type="predicted"/>
<dbReference type="GO" id="GO:0006351">
    <property type="term" value="P:DNA-templated transcription"/>
    <property type="evidence" value="ECO:0007669"/>
    <property type="project" value="InterPro"/>
</dbReference>
<evidence type="ECO:0000259" key="7">
    <source>
        <dbReference type="SMART" id="SM00906"/>
    </source>
</evidence>
<feature type="compositionally biased region" description="Low complexity" evidence="5">
    <location>
        <begin position="9"/>
        <end position="26"/>
    </location>
</feature>
<feature type="region of interest" description="Disordered" evidence="5">
    <location>
        <begin position="132"/>
        <end position="174"/>
    </location>
</feature>
<protein>
    <recommendedName>
        <fullName evidence="10">Zn(2)-C6 fungal-type domain-containing protein</fullName>
    </recommendedName>
</protein>
<feature type="domain" description="Xylanolytic transcriptional activator regulatory" evidence="7">
    <location>
        <begin position="350"/>
        <end position="424"/>
    </location>
</feature>
<dbReference type="SUPFAM" id="SSF57701">
    <property type="entry name" value="Zn2/Cys6 DNA-binding domain"/>
    <property type="match status" value="1"/>
</dbReference>
<feature type="compositionally biased region" description="Low complexity" evidence="5">
    <location>
        <begin position="697"/>
        <end position="714"/>
    </location>
</feature>
<evidence type="ECO:0000256" key="5">
    <source>
        <dbReference type="SAM" id="MobiDB-lite"/>
    </source>
</evidence>
<keyword evidence="1" id="KW-0479">Metal-binding</keyword>
<evidence type="ECO:0000256" key="1">
    <source>
        <dbReference type="ARBA" id="ARBA00022723"/>
    </source>
</evidence>
<dbReference type="InterPro" id="IPR007219">
    <property type="entry name" value="XnlR_reg_dom"/>
</dbReference>
<evidence type="ECO:0000256" key="2">
    <source>
        <dbReference type="ARBA" id="ARBA00023015"/>
    </source>
</evidence>
<dbReference type="AlphaFoldDB" id="A0AAN6S7E7"/>
<dbReference type="Pfam" id="PF00172">
    <property type="entry name" value="Zn_clus"/>
    <property type="match status" value="1"/>
</dbReference>
<keyword evidence="2" id="KW-0805">Transcription regulation</keyword>
<keyword evidence="4" id="KW-0539">Nucleus</keyword>
<feature type="domain" description="Zn(2)-C6 fungal-type" evidence="6">
    <location>
        <begin position="53"/>
        <end position="104"/>
    </location>
</feature>